<evidence type="ECO:0000256" key="2">
    <source>
        <dbReference type="ARBA" id="ARBA00022692"/>
    </source>
</evidence>
<evidence type="ECO:0000256" key="1">
    <source>
        <dbReference type="ARBA" id="ARBA00004141"/>
    </source>
</evidence>
<gene>
    <name evidence="7" type="ORF">MUG09_02115</name>
</gene>
<dbReference type="Proteomes" id="UP000829708">
    <property type="component" value="Chromosome"/>
</dbReference>
<feature type="domain" description="O-antigen ligase-related" evidence="6">
    <location>
        <begin position="143"/>
        <end position="310"/>
    </location>
</feature>
<feature type="transmembrane region" description="Helical" evidence="5">
    <location>
        <begin position="294"/>
        <end position="314"/>
    </location>
</feature>
<evidence type="ECO:0000256" key="5">
    <source>
        <dbReference type="SAM" id="Phobius"/>
    </source>
</evidence>
<keyword evidence="4 5" id="KW-0472">Membrane</keyword>
<keyword evidence="8" id="KW-1185">Reference proteome</keyword>
<evidence type="ECO:0000313" key="8">
    <source>
        <dbReference type="Proteomes" id="UP000829708"/>
    </source>
</evidence>
<dbReference type="PANTHER" id="PTHR37422">
    <property type="entry name" value="TEICHURONIC ACID BIOSYNTHESIS PROTEIN TUAE"/>
    <property type="match status" value="1"/>
</dbReference>
<feature type="transmembrane region" description="Helical" evidence="5">
    <location>
        <begin position="29"/>
        <end position="50"/>
    </location>
</feature>
<proteinExistence type="predicted"/>
<feature type="transmembrane region" description="Helical" evidence="5">
    <location>
        <begin position="359"/>
        <end position="378"/>
    </location>
</feature>
<evidence type="ECO:0000313" key="7">
    <source>
        <dbReference type="EMBL" id="UOM51568.1"/>
    </source>
</evidence>
<feature type="transmembrane region" description="Helical" evidence="5">
    <location>
        <begin position="157"/>
        <end position="173"/>
    </location>
</feature>
<sequence>MNIYAISFHSVWLLYAILTVFWIKDYSHWFKSVYFLGLSLFSIIFFNYFFKEKKQIKVAMILITIILVINSVIGIYEVFSSNYFFLSNELVSNYSYYHLPVSWFNNTNDFAMLMLIGFNLCLFCKNLFTNKVIRIFFLIDGSLMISLIFLAGSRANVFGLAISVILLICFYIIKRAKKQIFDLAIIMMLAILSLFVLNQMGLYRQGTSITSTVSGVYQMISTPAEVGEQSGTTQQTITIHENIDESINTRINLIKNGLYFLYRTYGFGVGSGNIEYWMENYAIFPISTINMHNWWFEILTAYGVLILIGYLIFYGRIILHAMVIAFTYPLDSRESQLSIITICIMGGLIFGLISSSSNFGSEWLCVFMAVLSSLSIIIKPKFRVDANFFEKIAIRFSYLGQMRDLEQ</sequence>
<dbReference type="RefSeq" id="WP_244773039.1">
    <property type="nucleotide sequence ID" value="NZ_CP094929.1"/>
</dbReference>
<feature type="transmembrane region" description="Helical" evidence="5">
    <location>
        <begin position="335"/>
        <end position="353"/>
    </location>
</feature>
<keyword evidence="7" id="KW-0436">Ligase</keyword>
<keyword evidence="3 5" id="KW-1133">Transmembrane helix</keyword>
<dbReference type="InterPro" id="IPR051533">
    <property type="entry name" value="WaaL-like"/>
</dbReference>
<dbReference type="GO" id="GO:0016874">
    <property type="term" value="F:ligase activity"/>
    <property type="evidence" value="ECO:0007669"/>
    <property type="project" value="UniProtKB-KW"/>
</dbReference>
<evidence type="ECO:0000259" key="6">
    <source>
        <dbReference type="Pfam" id="PF04932"/>
    </source>
</evidence>
<evidence type="ECO:0000256" key="3">
    <source>
        <dbReference type="ARBA" id="ARBA00022989"/>
    </source>
</evidence>
<reference evidence="8" key="1">
    <citation type="journal article" date="2024" name="J Bioinform Genom">
        <title>Complete genome sequence of the type strain bacterium Sphaerochaeta associata GLS2t (VKM B-2742)t.</title>
        <authorList>
            <person name="Troshina O.Y."/>
            <person name="Tepeeva A.N."/>
            <person name="Arzamasceva V.O."/>
            <person name="Whitman W.B."/>
            <person name="Varghese N."/>
            <person name="Shapiro N."/>
            <person name="Woyke T."/>
            <person name="Kripides N.C."/>
            <person name="Vasilenko O.V."/>
        </authorList>
    </citation>
    <scope>NUCLEOTIDE SEQUENCE [LARGE SCALE GENOMIC DNA]</scope>
    <source>
        <strain evidence="8">GLS2T</strain>
    </source>
</reference>
<feature type="transmembrane region" description="Helical" evidence="5">
    <location>
        <begin position="110"/>
        <end position="128"/>
    </location>
</feature>
<feature type="transmembrane region" description="Helical" evidence="5">
    <location>
        <begin position="5"/>
        <end position="23"/>
    </location>
</feature>
<organism evidence="7 8">
    <name type="scientific">Sphaerochaeta associata</name>
    <dbReference type="NCBI Taxonomy" id="1129264"/>
    <lineage>
        <taxon>Bacteria</taxon>
        <taxon>Pseudomonadati</taxon>
        <taxon>Spirochaetota</taxon>
        <taxon>Spirochaetia</taxon>
        <taxon>Spirochaetales</taxon>
        <taxon>Sphaerochaetaceae</taxon>
        <taxon>Sphaerochaeta</taxon>
    </lineage>
</organism>
<dbReference type="Pfam" id="PF04932">
    <property type="entry name" value="Wzy_C"/>
    <property type="match status" value="1"/>
</dbReference>
<name>A0ABY4DDJ8_9SPIR</name>
<protein>
    <submittedName>
        <fullName evidence="7">O-antigen ligase family protein</fullName>
    </submittedName>
</protein>
<keyword evidence="2 5" id="KW-0812">Transmembrane</keyword>
<feature type="transmembrane region" description="Helical" evidence="5">
    <location>
        <begin position="135"/>
        <end position="151"/>
    </location>
</feature>
<comment type="subcellular location">
    <subcellularLocation>
        <location evidence="1">Membrane</location>
        <topology evidence="1">Multi-pass membrane protein</topology>
    </subcellularLocation>
</comment>
<dbReference type="PANTHER" id="PTHR37422:SF23">
    <property type="entry name" value="TEICHURONIC ACID BIOSYNTHESIS PROTEIN TUAE"/>
    <property type="match status" value="1"/>
</dbReference>
<evidence type="ECO:0000256" key="4">
    <source>
        <dbReference type="ARBA" id="ARBA00023136"/>
    </source>
</evidence>
<dbReference type="InterPro" id="IPR007016">
    <property type="entry name" value="O-antigen_ligase-rel_domated"/>
</dbReference>
<accession>A0ABY4DDJ8</accession>
<feature type="transmembrane region" description="Helical" evidence="5">
    <location>
        <begin position="59"/>
        <end position="79"/>
    </location>
</feature>
<dbReference type="EMBL" id="CP094929">
    <property type="protein sequence ID" value="UOM51568.1"/>
    <property type="molecule type" value="Genomic_DNA"/>
</dbReference>
<feature type="transmembrane region" description="Helical" evidence="5">
    <location>
        <begin position="180"/>
        <end position="197"/>
    </location>
</feature>